<evidence type="ECO:0000313" key="2">
    <source>
        <dbReference type="EMBL" id="RNF19763.1"/>
    </source>
</evidence>
<name>A0A3R7S2F5_9TRYP</name>
<proteinExistence type="predicted"/>
<organism evidence="2 3">
    <name type="scientific">Trypanosoma conorhini</name>
    <dbReference type="NCBI Taxonomy" id="83891"/>
    <lineage>
        <taxon>Eukaryota</taxon>
        <taxon>Discoba</taxon>
        <taxon>Euglenozoa</taxon>
        <taxon>Kinetoplastea</taxon>
        <taxon>Metakinetoplastina</taxon>
        <taxon>Trypanosomatida</taxon>
        <taxon>Trypanosomatidae</taxon>
        <taxon>Trypanosoma</taxon>
    </lineage>
</organism>
<feature type="region of interest" description="Disordered" evidence="1">
    <location>
        <begin position="79"/>
        <end position="105"/>
    </location>
</feature>
<dbReference type="GeneID" id="40317711"/>
<dbReference type="Proteomes" id="UP000284403">
    <property type="component" value="Unassembled WGS sequence"/>
</dbReference>
<dbReference type="RefSeq" id="XP_029228955.1">
    <property type="nucleotide sequence ID" value="XM_029371012.1"/>
</dbReference>
<reference evidence="2 3" key="1">
    <citation type="journal article" date="2018" name="BMC Genomics">
        <title>Genomic comparison of Trypanosoma conorhini and Trypanosoma rangeli to Trypanosoma cruzi strains of high and low virulence.</title>
        <authorList>
            <person name="Bradwell K.R."/>
            <person name="Koparde V.N."/>
            <person name="Matveyev A.V."/>
            <person name="Serrano M.G."/>
            <person name="Alves J.M."/>
            <person name="Parikh H."/>
            <person name="Huang B."/>
            <person name="Lee V."/>
            <person name="Espinosa-Alvarez O."/>
            <person name="Ortiz P.A."/>
            <person name="Costa-Martins A.G."/>
            <person name="Teixeira M.M."/>
            <person name="Buck G.A."/>
        </authorList>
    </citation>
    <scope>NUCLEOTIDE SEQUENCE [LARGE SCALE GENOMIC DNA]</scope>
    <source>
        <strain evidence="2 3">025E</strain>
    </source>
</reference>
<gene>
    <name evidence="2" type="ORF">Tco025E_04100</name>
</gene>
<sequence length="105" mass="10802">MSAVAVWHLVKAIHKAPAFLGVQANASMLAGPTLRLGLSFAGGVHLGFEGSAAVEDSLEKVEGLLALMGLREAFGGTTQHTPVAEEGFTGAQLPASPQPHCRSRA</sequence>
<keyword evidence="3" id="KW-1185">Reference proteome</keyword>
<comment type="caution">
    <text evidence="2">The sequence shown here is derived from an EMBL/GenBank/DDBJ whole genome shotgun (WGS) entry which is preliminary data.</text>
</comment>
<protein>
    <submittedName>
        <fullName evidence="2">Uncharacterized protein</fullName>
    </submittedName>
</protein>
<evidence type="ECO:0000256" key="1">
    <source>
        <dbReference type="SAM" id="MobiDB-lite"/>
    </source>
</evidence>
<dbReference type="EMBL" id="MKKU01000196">
    <property type="protein sequence ID" value="RNF19763.1"/>
    <property type="molecule type" value="Genomic_DNA"/>
</dbReference>
<evidence type="ECO:0000313" key="3">
    <source>
        <dbReference type="Proteomes" id="UP000284403"/>
    </source>
</evidence>
<accession>A0A3R7S2F5</accession>
<dbReference type="AlphaFoldDB" id="A0A3R7S2F5"/>